<dbReference type="HOGENOM" id="CLU_092819_2_0_9"/>
<keyword evidence="2" id="KW-1185">Reference proteome</keyword>
<dbReference type="STRING" id="293826.Amet_0851"/>
<dbReference type="RefSeq" id="WP_012062119.1">
    <property type="nucleotide sequence ID" value="NC_009633.1"/>
</dbReference>
<dbReference type="Gene3D" id="1.10.30.50">
    <property type="match status" value="1"/>
</dbReference>
<dbReference type="NCBIfam" id="TIGR02646">
    <property type="entry name" value="retron system putative HNH endonuclease"/>
    <property type="match status" value="1"/>
</dbReference>
<evidence type="ECO:0000313" key="2">
    <source>
        <dbReference type="Proteomes" id="UP000001572"/>
    </source>
</evidence>
<dbReference type="InterPro" id="IPR013467">
    <property type="entry name" value="HNH78-like"/>
</dbReference>
<dbReference type="KEGG" id="amt:Amet_0851"/>
<name>A6TLK8_ALKMQ</name>
<dbReference type="Proteomes" id="UP000001572">
    <property type="component" value="Chromosome"/>
</dbReference>
<gene>
    <name evidence="1" type="ordered locus">Amet_0851</name>
</gene>
<protein>
    <recommendedName>
        <fullName evidence="3">TIGR02646 family protein</fullName>
    </recommendedName>
</protein>
<accession>A6TLK8</accession>
<dbReference type="eggNOG" id="COG1403">
    <property type="taxonomic scope" value="Bacteria"/>
</dbReference>
<proteinExistence type="predicted"/>
<evidence type="ECO:0000313" key="1">
    <source>
        <dbReference type="EMBL" id="ABR47076.1"/>
    </source>
</evidence>
<sequence>MKYIHKQSQPEAFLRYKRQRGASFKELSNNKNREIKNCLRESLLVEQGYICCYCGQEISSDNSVIEHLKNKDYHPNLQLEYNNLVCSCKGGQDRRARNPRYPLYCDANKGNLDISIYPIDCICESKFEFDEDGNIYGLDEAARETIKVLNLNNDKLKNQRKHAIDPYRYNDDGNTDWIDELNMIAERGFDKKFLPFCFVIHSYIKNYRLKSELESDLIFII</sequence>
<organism evidence="1 2">
    <name type="scientific">Alkaliphilus metalliredigens (strain QYMF)</name>
    <dbReference type="NCBI Taxonomy" id="293826"/>
    <lineage>
        <taxon>Bacteria</taxon>
        <taxon>Bacillati</taxon>
        <taxon>Bacillota</taxon>
        <taxon>Clostridia</taxon>
        <taxon>Peptostreptococcales</taxon>
        <taxon>Natronincolaceae</taxon>
        <taxon>Alkaliphilus</taxon>
    </lineage>
</organism>
<dbReference type="EMBL" id="CP000724">
    <property type="protein sequence ID" value="ABR47076.1"/>
    <property type="molecule type" value="Genomic_DNA"/>
</dbReference>
<dbReference type="OrthoDB" id="8617719at2"/>
<reference evidence="2" key="1">
    <citation type="journal article" date="2016" name="Genome Announc.">
        <title>Complete genome sequence of Alkaliphilus metalliredigens strain QYMF, an alkaliphilic and metal-reducing bacterium isolated from borax-contaminated leachate ponds.</title>
        <authorList>
            <person name="Hwang C."/>
            <person name="Copeland A."/>
            <person name="Lucas S."/>
            <person name="Lapidus A."/>
            <person name="Barry K."/>
            <person name="Detter J.C."/>
            <person name="Glavina Del Rio T."/>
            <person name="Hammon N."/>
            <person name="Israni S."/>
            <person name="Dalin E."/>
            <person name="Tice H."/>
            <person name="Pitluck S."/>
            <person name="Chertkov O."/>
            <person name="Brettin T."/>
            <person name="Bruce D."/>
            <person name="Han C."/>
            <person name="Schmutz J."/>
            <person name="Larimer F."/>
            <person name="Land M.L."/>
            <person name="Hauser L."/>
            <person name="Kyrpides N."/>
            <person name="Mikhailova N."/>
            <person name="Ye Q."/>
            <person name="Zhou J."/>
            <person name="Richardson P."/>
            <person name="Fields M.W."/>
        </authorList>
    </citation>
    <scope>NUCLEOTIDE SEQUENCE [LARGE SCALE GENOMIC DNA]</scope>
    <source>
        <strain evidence="2">QYMF</strain>
    </source>
</reference>
<evidence type="ECO:0008006" key="3">
    <source>
        <dbReference type="Google" id="ProtNLM"/>
    </source>
</evidence>
<dbReference type="AlphaFoldDB" id="A6TLK8"/>